<feature type="compositionally biased region" description="Polar residues" evidence="6">
    <location>
        <begin position="210"/>
        <end position="219"/>
    </location>
</feature>
<dbReference type="InParanoid" id="A0A067QLG1"/>
<dbReference type="GO" id="GO:0003735">
    <property type="term" value="F:structural constituent of ribosome"/>
    <property type="evidence" value="ECO:0007669"/>
    <property type="project" value="InterPro"/>
</dbReference>
<dbReference type="SUPFAM" id="SSF64263">
    <property type="entry name" value="Prokaryotic ribosomal protein L17"/>
    <property type="match status" value="1"/>
</dbReference>
<evidence type="ECO:0000256" key="6">
    <source>
        <dbReference type="SAM" id="MobiDB-lite"/>
    </source>
</evidence>
<dbReference type="OMA" id="MKLANHW"/>
<evidence type="ECO:0000313" key="8">
    <source>
        <dbReference type="Proteomes" id="UP000027135"/>
    </source>
</evidence>
<evidence type="ECO:0000256" key="3">
    <source>
        <dbReference type="ARBA" id="ARBA00023274"/>
    </source>
</evidence>
<evidence type="ECO:0000256" key="5">
    <source>
        <dbReference type="ARBA" id="ARBA00035413"/>
    </source>
</evidence>
<comment type="similarity">
    <text evidence="1">Belongs to the bacterial ribosomal protein bL17 family.</text>
</comment>
<dbReference type="eggNOG" id="KOG3280">
    <property type="taxonomic scope" value="Eukaryota"/>
</dbReference>
<dbReference type="FunFam" id="3.90.1030.10:FF:000009">
    <property type="entry name" value="39S ribosomal protein L17, mitochondrial"/>
    <property type="match status" value="1"/>
</dbReference>
<dbReference type="Pfam" id="PF01196">
    <property type="entry name" value="Ribosomal_L17"/>
    <property type="match status" value="1"/>
</dbReference>
<gene>
    <name evidence="7" type="ORF">L798_00558</name>
</gene>
<organism evidence="7 8">
    <name type="scientific">Zootermopsis nevadensis</name>
    <name type="common">Dampwood termite</name>
    <dbReference type="NCBI Taxonomy" id="136037"/>
    <lineage>
        <taxon>Eukaryota</taxon>
        <taxon>Metazoa</taxon>
        <taxon>Ecdysozoa</taxon>
        <taxon>Arthropoda</taxon>
        <taxon>Hexapoda</taxon>
        <taxon>Insecta</taxon>
        <taxon>Pterygota</taxon>
        <taxon>Neoptera</taxon>
        <taxon>Polyneoptera</taxon>
        <taxon>Dictyoptera</taxon>
        <taxon>Blattodea</taxon>
        <taxon>Blattoidea</taxon>
        <taxon>Termitoidae</taxon>
        <taxon>Termopsidae</taxon>
        <taxon>Zootermopsis</taxon>
    </lineage>
</organism>
<keyword evidence="2 7" id="KW-0689">Ribosomal protein</keyword>
<dbReference type="GO" id="GO:0005762">
    <property type="term" value="C:mitochondrial large ribosomal subunit"/>
    <property type="evidence" value="ECO:0007669"/>
    <property type="project" value="TreeGrafter"/>
</dbReference>
<evidence type="ECO:0000256" key="1">
    <source>
        <dbReference type="ARBA" id="ARBA00008777"/>
    </source>
</evidence>
<feature type="compositionally biased region" description="Basic and acidic residues" evidence="6">
    <location>
        <begin position="226"/>
        <end position="236"/>
    </location>
</feature>
<evidence type="ECO:0000256" key="4">
    <source>
        <dbReference type="ARBA" id="ARBA00035290"/>
    </source>
</evidence>
<keyword evidence="3" id="KW-0687">Ribonucleoprotein</keyword>
<keyword evidence="8" id="KW-1185">Reference proteome</keyword>
<sequence length="268" mass="29992">MNQADVSKLMSRLKIKYSPVKRKLKNSEGPVGRAKKIQKTLTALIKHERIELNFNRADETRGYVERLISDAIRYGDCHRATMELADYWLLEKQLVHKLFKVLVPRFENCPVSYTRMYRAPRPCPGNHFERAVLELRGNPYPSLLPDTISNRNLIHNVLLDEAHKEYRAQKYAEIARKLEAADENVAKSSGDSDGPESSGLETPEEIKASTEAQVASEVQPSACYEGHGRGGSEESRGGTAAGNPSERAGLPLGAILSRASKRRVSQHR</sequence>
<feature type="region of interest" description="Disordered" evidence="6">
    <location>
        <begin position="182"/>
        <end position="268"/>
    </location>
</feature>
<name>A0A067QLG1_ZOONE</name>
<evidence type="ECO:0000256" key="2">
    <source>
        <dbReference type="ARBA" id="ARBA00022980"/>
    </source>
</evidence>
<dbReference type="PANTHER" id="PTHR14413:SF16">
    <property type="entry name" value="LARGE RIBOSOMAL SUBUNIT PROTEIN BL17M"/>
    <property type="match status" value="1"/>
</dbReference>
<dbReference type="STRING" id="136037.A0A067QLG1"/>
<dbReference type="Gene3D" id="3.90.1030.10">
    <property type="entry name" value="Ribosomal protein L17"/>
    <property type="match status" value="1"/>
</dbReference>
<feature type="compositionally biased region" description="Low complexity" evidence="6">
    <location>
        <begin position="188"/>
        <end position="199"/>
    </location>
</feature>
<accession>A0A067QLG1</accession>
<protein>
    <recommendedName>
        <fullName evidence="4">Large ribosomal subunit protein bL17m</fullName>
    </recommendedName>
    <alternativeName>
        <fullName evidence="5">39S ribosomal protein L17, mitochondrial</fullName>
    </alternativeName>
</protein>
<proteinExistence type="inferred from homology"/>
<dbReference type="Proteomes" id="UP000027135">
    <property type="component" value="Unassembled WGS sequence"/>
</dbReference>
<dbReference type="AlphaFoldDB" id="A0A067QLG1"/>
<evidence type="ECO:0000313" key="7">
    <source>
        <dbReference type="EMBL" id="KDR08904.1"/>
    </source>
</evidence>
<dbReference type="InterPro" id="IPR036373">
    <property type="entry name" value="Ribosomal_bL17_sf"/>
</dbReference>
<feature type="compositionally biased region" description="Basic residues" evidence="6">
    <location>
        <begin position="259"/>
        <end position="268"/>
    </location>
</feature>
<dbReference type="FunCoup" id="A0A067QLG1">
    <property type="interactions" value="1044"/>
</dbReference>
<dbReference type="InterPro" id="IPR000456">
    <property type="entry name" value="Ribosomal_bL17"/>
</dbReference>
<dbReference type="EMBL" id="KK853289">
    <property type="protein sequence ID" value="KDR08904.1"/>
    <property type="molecule type" value="Genomic_DNA"/>
</dbReference>
<dbReference type="GO" id="GO:0006412">
    <property type="term" value="P:translation"/>
    <property type="evidence" value="ECO:0007669"/>
    <property type="project" value="InterPro"/>
</dbReference>
<dbReference type="PANTHER" id="PTHR14413">
    <property type="entry name" value="RIBOSOMAL PROTEIN L17"/>
    <property type="match status" value="1"/>
</dbReference>
<reference evidence="7 8" key="1">
    <citation type="journal article" date="2014" name="Nat. Commun.">
        <title>Molecular traces of alternative social organization in a termite genome.</title>
        <authorList>
            <person name="Terrapon N."/>
            <person name="Li C."/>
            <person name="Robertson H.M."/>
            <person name="Ji L."/>
            <person name="Meng X."/>
            <person name="Booth W."/>
            <person name="Chen Z."/>
            <person name="Childers C.P."/>
            <person name="Glastad K.M."/>
            <person name="Gokhale K."/>
            <person name="Gowin J."/>
            <person name="Gronenberg W."/>
            <person name="Hermansen R.A."/>
            <person name="Hu H."/>
            <person name="Hunt B.G."/>
            <person name="Huylmans A.K."/>
            <person name="Khalil S.M."/>
            <person name="Mitchell R.D."/>
            <person name="Munoz-Torres M.C."/>
            <person name="Mustard J.A."/>
            <person name="Pan H."/>
            <person name="Reese J.T."/>
            <person name="Scharf M.E."/>
            <person name="Sun F."/>
            <person name="Vogel H."/>
            <person name="Xiao J."/>
            <person name="Yang W."/>
            <person name="Yang Z."/>
            <person name="Yang Z."/>
            <person name="Zhou J."/>
            <person name="Zhu J."/>
            <person name="Brent C.S."/>
            <person name="Elsik C.G."/>
            <person name="Goodisman M.A."/>
            <person name="Liberles D.A."/>
            <person name="Roe R.M."/>
            <person name="Vargo E.L."/>
            <person name="Vilcinskas A."/>
            <person name="Wang J."/>
            <person name="Bornberg-Bauer E."/>
            <person name="Korb J."/>
            <person name="Zhang G."/>
            <person name="Liebig J."/>
        </authorList>
    </citation>
    <scope>NUCLEOTIDE SEQUENCE [LARGE SCALE GENOMIC DNA]</scope>
    <source>
        <tissue evidence="7">Whole organism</tissue>
    </source>
</reference>